<dbReference type="Proteomes" id="UP000297391">
    <property type="component" value="Unassembled WGS sequence"/>
</dbReference>
<dbReference type="InterPro" id="IPR039424">
    <property type="entry name" value="SBP_5"/>
</dbReference>
<gene>
    <name evidence="8" type="ORF">DYL59_00430</name>
</gene>
<keyword evidence="4" id="KW-0571">Peptide transport</keyword>
<dbReference type="PANTHER" id="PTHR30290:SF38">
    <property type="entry name" value="D,D-DIPEPTIDE-BINDING PERIPLASMIC PROTEIN DDPA-RELATED"/>
    <property type="match status" value="1"/>
</dbReference>
<feature type="chain" id="PRO_5021459606" evidence="6">
    <location>
        <begin position="25"/>
        <end position="542"/>
    </location>
</feature>
<sequence>MLKHAVIPLIVSAGLMAAAPFAQAATNLVFCSEGSPAGFDPGQYTTGTDFDASAETMFNRLTQFERGGTAVTPGLATTWDVSPDGLTYTFHLRDGVKFHTTPYFKPTRTFNADDVLFTFNRMINKDDPFRKAYPTEFPYFTDMGMDTNIKNIEKVDDHTVKFTLGTVDAAFIQNLAMSFASIQSAEYAAQLLKNGKPQDINQKPIGTGPFVFKSYQKDSNIRYTGNKDYWKPEDVKIDNLIFAITTDPSVRIQKLKKNECQVTLFPRPADLKALGEDKDLKLPNQAGFNLGYIAYNVMDKVKGSDQPNPLADLRVRQALDMSVNKQQIIDSVYQGAGQLAVNAMPPTQWSYDTTIKDAKFDPEKAKALLKEAGVKEGTEIVLWAMPVQRPYNPNAKLMAEMLQNDWKKIGLNVKITSYEWGEYIKRSKGGENQAMIIGWSGDNGDPDNWLNVLFGCDSLSGNNFSKWCDKKFDGVVKEAKATSDVAKRTELYKQAQHILKDAVPMTPIAHSTVYQPMRNTVQDFKISPFGLNSFYGVSVSGK</sequence>
<dbReference type="GO" id="GO:0042938">
    <property type="term" value="P:dipeptide transport"/>
    <property type="evidence" value="ECO:0007669"/>
    <property type="project" value="TreeGrafter"/>
</dbReference>
<dbReference type="PROSITE" id="PS01040">
    <property type="entry name" value="SBP_BACTERIAL_5"/>
    <property type="match status" value="1"/>
</dbReference>
<keyword evidence="3 6" id="KW-0732">Signal</keyword>
<feature type="signal peptide" evidence="6">
    <location>
        <begin position="1"/>
        <end position="24"/>
    </location>
</feature>
<comment type="similarity">
    <text evidence="1">Belongs to the bacterial solute-binding protein 5 family.</text>
</comment>
<dbReference type="SUPFAM" id="SSF53850">
    <property type="entry name" value="Periplasmic binding protein-like II"/>
    <property type="match status" value="1"/>
</dbReference>
<dbReference type="FunFam" id="3.10.105.10:FF:000002">
    <property type="entry name" value="Dipeptide ABC transporter, substrate-binding protein"/>
    <property type="match status" value="1"/>
</dbReference>
<dbReference type="GO" id="GO:1904680">
    <property type="term" value="F:peptide transmembrane transporter activity"/>
    <property type="evidence" value="ECO:0007669"/>
    <property type="project" value="TreeGrafter"/>
</dbReference>
<organism evidence="8 9">
    <name type="scientific">Pseudomonas kairouanensis</name>
    <dbReference type="NCBI Taxonomy" id="2293832"/>
    <lineage>
        <taxon>Bacteria</taxon>
        <taxon>Pseudomonadati</taxon>
        <taxon>Pseudomonadota</taxon>
        <taxon>Gammaproteobacteria</taxon>
        <taxon>Pseudomonadales</taxon>
        <taxon>Pseudomonadaceae</taxon>
        <taxon>Pseudomonas</taxon>
    </lineage>
</organism>
<dbReference type="FunFam" id="3.40.190.10:FF:000036">
    <property type="entry name" value="Dipeptide ABC transporter, substrate-binding protein"/>
    <property type="match status" value="1"/>
</dbReference>
<evidence type="ECO:0000313" key="9">
    <source>
        <dbReference type="Proteomes" id="UP000297391"/>
    </source>
</evidence>
<evidence type="ECO:0000256" key="2">
    <source>
        <dbReference type="ARBA" id="ARBA00022448"/>
    </source>
</evidence>
<evidence type="ECO:0000256" key="5">
    <source>
        <dbReference type="ARBA" id="ARBA00022927"/>
    </source>
</evidence>
<dbReference type="Gene3D" id="3.40.190.10">
    <property type="entry name" value="Periplasmic binding protein-like II"/>
    <property type="match status" value="1"/>
</dbReference>
<dbReference type="RefSeq" id="WP_135287388.1">
    <property type="nucleotide sequence ID" value="NZ_QUZU01000001.1"/>
</dbReference>
<dbReference type="PANTHER" id="PTHR30290">
    <property type="entry name" value="PERIPLASMIC BINDING COMPONENT OF ABC TRANSPORTER"/>
    <property type="match status" value="1"/>
</dbReference>
<dbReference type="InterPro" id="IPR023765">
    <property type="entry name" value="SBP_5_CS"/>
</dbReference>
<dbReference type="OrthoDB" id="9801912at2"/>
<evidence type="ECO:0000259" key="7">
    <source>
        <dbReference type="Pfam" id="PF00496"/>
    </source>
</evidence>
<keyword evidence="5" id="KW-0653">Protein transport</keyword>
<dbReference type="GO" id="GO:0030288">
    <property type="term" value="C:outer membrane-bounded periplasmic space"/>
    <property type="evidence" value="ECO:0007669"/>
    <property type="project" value="TreeGrafter"/>
</dbReference>
<evidence type="ECO:0000256" key="1">
    <source>
        <dbReference type="ARBA" id="ARBA00005695"/>
    </source>
</evidence>
<dbReference type="Pfam" id="PF00496">
    <property type="entry name" value="SBP_bac_5"/>
    <property type="match status" value="1"/>
</dbReference>
<evidence type="ECO:0000256" key="4">
    <source>
        <dbReference type="ARBA" id="ARBA00022856"/>
    </source>
</evidence>
<accession>A0A4Z0B1Y2</accession>
<evidence type="ECO:0000313" key="8">
    <source>
        <dbReference type="EMBL" id="TFY92459.1"/>
    </source>
</evidence>
<comment type="caution">
    <text evidence="8">The sequence shown here is derived from an EMBL/GenBank/DDBJ whole genome shotgun (WGS) entry which is preliminary data.</text>
</comment>
<keyword evidence="2" id="KW-0813">Transport</keyword>
<proteinExistence type="inferred from homology"/>
<name>A0A4Z0B1Y2_9PSED</name>
<dbReference type="CDD" id="cd08493">
    <property type="entry name" value="PBP2_DppA_like"/>
    <property type="match status" value="1"/>
</dbReference>
<dbReference type="Gene3D" id="3.90.76.10">
    <property type="entry name" value="Dipeptide-binding Protein, Domain 1"/>
    <property type="match status" value="1"/>
</dbReference>
<dbReference type="EMBL" id="QUZU01000001">
    <property type="protein sequence ID" value="TFY92459.1"/>
    <property type="molecule type" value="Genomic_DNA"/>
</dbReference>
<dbReference type="InterPro" id="IPR030678">
    <property type="entry name" value="Peptide/Ni-bd"/>
</dbReference>
<dbReference type="AlphaFoldDB" id="A0A4Z0B1Y2"/>
<keyword evidence="9" id="KW-1185">Reference proteome</keyword>
<dbReference type="GO" id="GO:0015031">
    <property type="term" value="P:protein transport"/>
    <property type="evidence" value="ECO:0007669"/>
    <property type="project" value="UniProtKB-KW"/>
</dbReference>
<evidence type="ECO:0000256" key="3">
    <source>
        <dbReference type="ARBA" id="ARBA00022729"/>
    </source>
</evidence>
<dbReference type="PIRSF" id="PIRSF002741">
    <property type="entry name" value="MppA"/>
    <property type="match status" value="1"/>
</dbReference>
<feature type="domain" description="Solute-binding protein family 5" evidence="7">
    <location>
        <begin position="71"/>
        <end position="457"/>
    </location>
</feature>
<reference evidence="8 9" key="1">
    <citation type="journal article" date="2019" name="Syst. Appl. Microbiol.">
        <title>New species of pathogenic Pseudomonas isolated from citrus in Tunisia: Proposal of Pseudomonas kairouanensis sp. nov. and Pseudomonas nabeulensis sp. nov.</title>
        <authorList>
            <person name="Oueslati M."/>
            <person name="Mulet M."/>
            <person name="Gomila M."/>
            <person name="Berge O."/>
            <person name="Hajlaoui M.R."/>
            <person name="Lalucat J."/>
            <person name="Sadfi-Zouaoui N."/>
            <person name="Garcia-Valdes E."/>
        </authorList>
    </citation>
    <scope>NUCLEOTIDE SEQUENCE [LARGE SCALE GENOMIC DNA]</scope>
    <source>
        <strain evidence="8 9">KC12</strain>
    </source>
</reference>
<evidence type="ECO:0000256" key="6">
    <source>
        <dbReference type="SAM" id="SignalP"/>
    </source>
</evidence>
<dbReference type="Gene3D" id="3.10.105.10">
    <property type="entry name" value="Dipeptide-binding Protein, Domain 3"/>
    <property type="match status" value="1"/>
</dbReference>
<protein>
    <submittedName>
        <fullName evidence="8">ABC transporter substrate-binding protein</fullName>
    </submittedName>
</protein>
<dbReference type="InterPro" id="IPR000914">
    <property type="entry name" value="SBP_5_dom"/>
</dbReference>
<dbReference type="GO" id="GO:0043190">
    <property type="term" value="C:ATP-binding cassette (ABC) transporter complex"/>
    <property type="evidence" value="ECO:0007669"/>
    <property type="project" value="InterPro"/>
</dbReference>